<gene>
    <name evidence="1" type="ORF">US95_C0063G0008</name>
</gene>
<proteinExistence type="predicted"/>
<evidence type="ECO:0000313" key="2">
    <source>
        <dbReference type="Proteomes" id="UP000034738"/>
    </source>
</evidence>
<comment type="caution">
    <text evidence="1">The sequence shown here is derived from an EMBL/GenBank/DDBJ whole genome shotgun (WGS) entry which is preliminary data.</text>
</comment>
<sequence length="74" mass="8382">MDRLFEKFRIKKEEKPVVKIRDRMGVKGGILGERALLFFADPGIIDTSLPVKLVDSNGEVVRIIEPNRCTNNPT</sequence>
<reference evidence="1 2" key="1">
    <citation type="journal article" date="2015" name="Nature">
        <title>rRNA introns, odd ribosomes, and small enigmatic genomes across a large radiation of phyla.</title>
        <authorList>
            <person name="Brown C.T."/>
            <person name="Hug L.A."/>
            <person name="Thomas B.C."/>
            <person name="Sharon I."/>
            <person name="Castelle C.J."/>
            <person name="Singh A."/>
            <person name="Wilkins M.J."/>
            <person name="Williams K.H."/>
            <person name="Banfield J.F."/>
        </authorList>
    </citation>
    <scope>NUCLEOTIDE SEQUENCE [LARGE SCALE GENOMIC DNA]</scope>
</reference>
<dbReference type="AlphaFoldDB" id="A0A0G0JYV6"/>
<evidence type="ECO:0000313" key="1">
    <source>
        <dbReference type="EMBL" id="KKQ72668.1"/>
    </source>
</evidence>
<dbReference type="EMBL" id="LBUY01000063">
    <property type="protein sequence ID" value="KKQ72668.1"/>
    <property type="molecule type" value="Genomic_DNA"/>
</dbReference>
<accession>A0A0G0JYV6</accession>
<dbReference type="Proteomes" id="UP000034738">
    <property type="component" value="Unassembled WGS sequence"/>
</dbReference>
<protein>
    <submittedName>
        <fullName evidence="1">Uncharacterized protein</fullName>
    </submittedName>
</protein>
<name>A0A0G0JYV6_9BACT</name>
<organism evidence="1 2">
    <name type="scientific">Candidatus Woesebacteria bacterium GW2011_GWB1_38_5</name>
    <dbReference type="NCBI Taxonomy" id="1618568"/>
    <lineage>
        <taxon>Bacteria</taxon>
        <taxon>Candidatus Woeseibacteriota</taxon>
    </lineage>
</organism>